<dbReference type="InterPro" id="IPR026960">
    <property type="entry name" value="RVT-Znf"/>
</dbReference>
<evidence type="ECO:0000259" key="1">
    <source>
        <dbReference type="Pfam" id="PF13966"/>
    </source>
</evidence>
<organism evidence="2">
    <name type="scientific">Nicotiana tabacum</name>
    <name type="common">Common tobacco</name>
    <dbReference type="NCBI Taxonomy" id="4097"/>
    <lineage>
        <taxon>Eukaryota</taxon>
        <taxon>Viridiplantae</taxon>
        <taxon>Streptophyta</taxon>
        <taxon>Embryophyta</taxon>
        <taxon>Tracheophyta</taxon>
        <taxon>Spermatophyta</taxon>
        <taxon>Magnoliopsida</taxon>
        <taxon>eudicotyledons</taxon>
        <taxon>Gunneridae</taxon>
        <taxon>Pentapetalae</taxon>
        <taxon>asterids</taxon>
        <taxon>lamiids</taxon>
        <taxon>Solanales</taxon>
        <taxon>Solanaceae</taxon>
        <taxon>Nicotianoideae</taxon>
        <taxon>Nicotianeae</taxon>
        <taxon>Nicotiana</taxon>
    </lineage>
</organism>
<dbReference type="STRING" id="4097.A0A1S3Y9Y0"/>
<dbReference type="OrthoDB" id="1305421at2759"/>
<protein>
    <recommendedName>
        <fullName evidence="1">Reverse transcriptase zinc-binding domain-containing protein</fullName>
    </recommendedName>
</protein>
<accession>A0A1S3Y9Y0</accession>
<dbReference type="RefSeq" id="XP_016449081.1">
    <property type="nucleotide sequence ID" value="XM_016593595.1"/>
</dbReference>
<name>A0A1S3Y9Y0_TOBAC</name>
<dbReference type="OMA" id="ANILGCP"/>
<gene>
    <name evidence="2" type="primary">LOC107774127</name>
</gene>
<dbReference type="PANTHER" id="PTHR33116">
    <property type="entry name" value="REVERSE TRANSCRIPTASE ZINC-BINDING DOMAIN-CONTAINING PROTEIN-RELATED-RELATED"/>
    <property type="match status" value="1"/>
</dbReference>
<feature type="domain" description="Reverse transcriptase zinc-binding" evidence="1">
    <location>
        <begin position="158"/>
        <end position="210"/>
    </location>
</feature>
<dbReference type="KEGG" id="nta:107774127"/>
<dbReference type="PANTHER" id="PTHR33116:SF66">
    <property type="entry name" value="REVERSE TRANSCRIPTASE ZINC-BINDING DOMAIN-CONTAINING PROTEIN"/>
    <property type="match status" value="1"/>
</dbReference>
<dbReference type="Pfam" id="PF13966">
    <property type="entry name" value="zf-RVT"/>
    <property type="match status" value="1"/>
</dbReference>
<proteinExistence type="predicted"/>
<sequence>MFSAASGLIANPNKSCIYFGGVNNLLQQQIMDILGYTKGELPFVYLGIPLSTKRLSAIQCEPLIERMLRRIQSWTIKFMSYAGRAVLVKSVLFAIQTSWAQIFILSKKIIHFIEAICKRFLWTGYAEPTKKALIAWDKLCLPKVAEGLNFTNVEIWNKVSIWLAIQQRLATKERLARWGIIAEQTCSLYNKEYETVHHLFFDCEISGEIWYRLLEWQGIRRIKKAWQEEVTWLEQVSKGKSAGATVCRMTLAARGVNGY</sequence>
<dbReference type="AlphaFoldDB" id="A0A1S3Y9Y0"/>
<evidence type="ECO:0000313" key="2">
    <source>
        <dbReference type="RefSeq" id="XP_016449081.1"/>
    </source>
</evidence>
<reference evidence="2" key="1">
    <citation type="submission" date="2025-08" db="UniProtKB">
        <authorList>
            <consortium name="RefSeq"/>
        </authorList>
    </citation>
    <scope>IDENTIFICATION</scope>
</reference>
<dbReference type="PaxDb" id="4097-A0A1S3Y9Y0"/>